<comment type="caution">
    <text evidence="10">Lacks conserved residue(s) required for the propagation of feature annotation.</text>
</comment>
<feature type="binding site" evidence="10">
    <location>
        <position position="122"/>
    </location>
    <ligand>
        <name>substrate</name>
    </ligand>
</feature>
<dbReference type="InterPro" id="IPR004843">
    <property type="entry name" value="Calcineurin-like_PHP"/>
</dbReference>
<dbReference type="PANTHER" id="PTHR34990:SF1">
    <property type="entry name" value="UDP-2,3-DIACYLGLUCOSAMINE HYDROLASE"/>
    <property type="match status" value="1"/>
</dbReference>
<feature type="binding site" evidence="10">
    <location>
        <position position="197"/>
    </location>
    <ligand>
        <name>Mn(2+)</name>
        <dbReference type="ChEBI" id="CHEBI:29035"/>
        <label>1</label>
    </ligand>
</feature>
<feature type="domain" description="Calcineurin-like phosphoesterase" evidence="11">
    <location>
        <begin position="1"/>
        <end position="199"/>
    </location>
</feature>
<feature type="binding site" evidence="10">
    <location>
        <position position="8"/>
    </location>
    <ligand>
        <name>Mn(2+)</name>
        <dbReference type="ChEBI" id="CHEBI:29035"/>
        <label>1</label>
    </ligand>
</feature>
<sequence length="252" mass="28550">MTTLFISDLHLDASRPHITRLFVEFIRTEAAQAKALYILGDLFEAWIGDDTQDETADQVAAALADLHVRGVPCFFIHGNRDFLLGDAYARRACMTLLPDPCVIEIEGERVLLMHGDTLCTDDAPYQAFRAQSHTPAWQRGFLARPIEERQAFAEQARAESKRYTRSVGDAITDVNPEAVRSVMRRHGVPRLIHGHTHRPAVHRIDFDGVQVERVVLGDWYEQGSVLRFKNHDATHLSSIDPLPYETNREPMP</sequence>
<keyword evidence="9 10" id="KW-0464">Manganese</keyword>
<keyword evidence="1 10" id="KW-1003">Cell membrane</keyword>
<gene>
    <name evidence="10 12" type="primary">lpxH</name>
    <name evidence="12" type="ORF">GCM10009105_03560</name>
</gene>
<keyword evidence="7 10" id="KW-0443">Lipid metabolism</keyword>
<evidence type="ECO:0000256" key="6">
    <source>
        <dbReference type="ARBA" id="ARBA00022801"/>
    </source>
</evidence>
<dbReference type="InterPro" id="IPR043461">
    <property type="entry name" value="LpxH-like"/>
</dbReference>
<feature type="binding site" evidence="10">
    <location>
        <position position="41"/>
    </location>
    <ligand>
        <name>Mn(2+)</name>
        <dbReference type="ChEBI" id="CHEBI:29035"/>
        <label>1</label>
    </ligand>
</feature>
<evidence type="ECO:0000313" key="12">
    <source>
        <dbReference type="EMBL" id="GAA0705824.1"/>
    </source>
</evidence>
<comment type="caution">
    <text evidence="12">The sequence shown here is derived from an EMBL/GenBank/DDBJ whole genome shotgun (WGS) entry which is preliminary data.</text>
</comment>
<organism evidence="12 13">
    <name type="scientific">Dokdonella soli</name>
    <dbReference type="NCBI Taxonomy" id="529810"/>
    <lineage>
        <taxon>Bacteria</taxon>
        <taxon>Pseudomonadati</taxon>
        <taxon>Pseudomonadota</taxon>
        <taxon>Gammaproteobacteria</taxon>
        <taxon>Lysobacterales</taxon>
        <taxon>Rhodanobacteraceae</taxon>
        <taxon>Dokdonella</taxon>
    </lineage>
</organism>
<keyword evidence="8 10" id="KW-0472">Membrane</keyword>
<evidence type="ECO:0000259" key="11">
    <source>
        <dbReference type="Pfam" id="PF00149"/>
    </source>
</evidence>
<dbReference type="InterPro" id="IPR029052">
    <property type="entry name" value="Metallo-depent_PP-like"/>
</dbReference>
<protein>
    <recommendedName>
        <fullName evidence="10">UDP-2,3-diacylglucosamine hydrolase</fullName>
        <ecNumber evidence="10">3.6.1.54</ecNumber>
    </recommendedName>
    <alternativeName>
        <fullName evidence="10">UDP-2,3-diacylglucosamine diphosphatase</fullName>
    </alternativeName>
</protein>
<dbReference type="SUPFAM" id="SSF56300">
    <property type="entry name" value="Metallo-dependent phosphatases"/>
    <property type="match status" value="1"/>
</dbReference>
<evidence type="ECO:0000256" key="5">
    <source>
        <dbReference type="ARBA" id="ARBA00022723"/>
    </source>
</evidence>
<evidence type="ECO:0000256" key="7">
    <source>
        <dbReference type="ARBA" id="ARBA00023098"/>
    </source>
</evidence>
<dbReference type="Proteomes" id="UP001501523">
    <property type="component" value="Unassembled WGS sequence"/>
</dbReference>
<evidence type="ECO:0000256" key="3">
    <source>
        <dbReference type="ARBA" id="ARBA00022519"/>
    </source>
</evidence>
<dbReference type="Pfam" id="PF00149">
    <property type="entry name" value="Metallophos"/>
    <property type="match status" value="1"/>
</dbReference>
<feature type="binding site" evidence="10">
    <location>
        <position position="114"/>
    </location>
    <ligand>
        <name>Mn(2+)</name>
        <dbReference type="ChEBI" id="CHEBI:29035"/>
        <label>2</label>
    </ligand>
</feature>
<feature type="binding site" evidence="10">
    <location>
        <position position="41"/>
    </location>
    <ligand>
        <name>Mn(2+)</name>
        <dbReference type="ChEBI" id="CHEBI:29035"/>
        <label>2</label>
    </ligand>
</feature>
<dbReference type="NCBIfam" id="TIGR01854">
    <property type="entry name" value="lipid_A_lpxH"/>
    <property type="match status" value="1"/>
</dbReference>
<dbReference type="CDD" id="cd07398">
    <property type="entry name" value="MPP_YbbF-LpxH"/>
    <property type="match status" value="1"/>
</dbReference>
<dbReference type="RefSeq" id="WP_343786520.1">
    <property type="nucleotide sequence ID" value="NZ_BAAAEU010000001.1"/>
</dbReference>
<keyword evidence="6 10" id="KW-0378">Hydrolase</keyword>
<proteinExistence type="inferred from homology"/>
<accession>A0ABP3TI76</accession>
<dbReference type="HAMAP" id="MF_00575">
    <property type="entry name" value="LpxH"/>
    <property type="match status" value="1"/>
</dbReference>
<reference evidence="13" key="1">
    <citation type="journal article" date="2019" name="Int. J. Syst. Evol. Microbiol.">
        <title>The Global Catalogue of Microorganisms (GCM) 10K type strain sequencing project: providing services to taxonomists for standard genome sequencing and annotation.</title>
        <authorList>
            <consortium name="The Broad Institute Genomics Platform"/>
            <consortium name="The Broad Institute Genome Sequencing Center for Infectious Disease"/>
            <person name="Wu L."/>
            <person name="Ma J."/>
        </authorList>
    </citation>
    <scope>NUCLEOTIDE SEQUENCE [LARGE SCALE GENOMIC DNA]</scope>
    <source>
        <strain evidence="13">JCM 15421</strain>
    </source>
</reference>
<comment type="pathway">
    <text evidence="10">Glycolipid biosynthesis; lipid IV(A) biosynthesis; lipid IV(A) from (3R)-3-hydroxytetradecanoyl-[acyl-carrier-protein] and UDP-N-acetyl-alpha-D-glucosamine: step 4/6.</text>
</comment>
<dbReference type="Gene3D" id="3.60.21.10">
    <property type="match status" value="1"/>
</dbReference>
<feature type="binding site" evidence="10">
    <location>
        <position position="10"/>
    </location>
    <ligand>
        <name>Mn(2+)</name>
        <dbReference type="ChEBI" id="CHEBI:29035"/>
        <label>1</label>
    </ligand>
</feature>
<evidence type="ECO:0000256" key="1">
    <source>
        <dbReference type="ARBA" id="ARBA00022475"/>
    </source>
</evidence>
<keyword evidence="2 10" id="KW-0444">Lipid biosynthesis</keyword>
<comment type="cofactor">
    <cofactor evidence="10">
        <name>Mn(2+)</name>
        <dbReference type="ChEBI" id="CHEBI:29035"/>
    </cofactor>
    <text evidence="10">Binds 2 Mn(2+) ions per subunit in a binuclear metal center.</text>
</comment>
<name>A0ABP3TI76_9GAMM</name>
<evidence type="ECO:0000256" key="8">
    <source>
        <dbReference type="ARBA" id="ARBA00023136"/>
    </source>
</evidence>
<keyword evidence="5 10" id="KW-0479">Metal-binding</keyword>
<comment type="function">
    <text evidence="10">Hydrolyzes the pyrophosphate bond of UDP-2,3-diacylglucosamine to yield 2,3-diacylglucosamine 1-phosphate (lipid X) and UMP by catalyzing the attack of water at the alpha-P atom. Involved in the biosynthesis of lipid A, a phosphorylated glycolipid that anchors the lipopolysaccharide to the outer membrane of the cell.</text>
</comment>
<dbReference type="EC" id="3.6.1.54" evidence="10"/>
<dbReference type="PANTHER" id="PTHR34990">
    <property type="entry name" value="UDP-2,3-DIACYLGLUCOSAMINE HYDROLASE-RELATED"/>
    <property type="match status" value="1"/>
</dbReference>
<evidence type="ECO:0000256" key="2">
    <source>
        <dbReference type="ARBA" id="ARBA00022516"/>
    </source>
</evidence>
<dbReference type="NCBIfam" id="NF003743">
    <property type="entry name" value="PRK05340.1"/>
    <property type="match status" value="1"/>
</dbReference>
<evidence type="ECO:0000256" key="4">
    <source>
        <dbReference type="ARBA" id="ARBA00022556"/>
    </source>
</evidence>
<feature type="binding site" evidence="10">
    <location>
        <position position="164"/>
    </location>
    <ligand>
        <name>substrate</name>
    </ligand>
</feature>
<evidence type="ECO:0000313" key="13">
    <source>
        <dbReference type="Proteomes" id="UP001501523"/>
    </source>
</evidence>
<feature type="binding site" evidence="10">
    <location>
        <begin position="79"/>
        <end position="80"/>
    </location>
    <ligand>
        <name>substrate</name>
    </ligand>
</feature>
<keyword evidence="13" id="KW-1185">Reference proteome</keyword>
<comment type="similarity">
    <text evidence="10">Belongs to the LpxH family.</text>
</comment>
<evidence type="ECO:0000256" key="10">
    <source>
        <dbReference type="HAMAP-Rule" id="MF_00575"/>
    </source>
</evidence>
<dbReference type="InterPro" id="IPR010138">
    <property type="entry name" value="UDP-diacylglucosamine_Hdrlase"/>
</dbReference>
<feature type="binding site" evidence="10">
    <location>
        <position position="195"/>
    </location>
    <ligand>
        <name>Mn(2+)</name>
        <dbReference type="ChEBI" id="CHEBI:29035"/>
        <label>2</label>
    </ligand>
</feature>
<keyword evidence="4 10" id="KW-0441">Lipid A biosynthesis</keyword>
<comment type="catalytic activity">
    <reaction evidence="10">
        <text>UDP-2-N,3-O-bis[(3R)-3-hydroxytetradecanoyl]-alpha-D-glucosamine + H2O = 2-N,3-O-bis[(3R)-3-hydroxytetradecanoyl]-alpha-D-glucosaminyl 1-phosphate + UMP + 2 H(+)</text>
        <dbReference type="Rhea" id="RHEA:25213"/>
        <dbReference type="ChEBI" id="CHEBI:15377"/>
        <dbReference type="ChEBI" id="CHEBI:15378"/>
        <dbReference type="ChEBI" id="CHEBI:57865"/>
        <dbReference type="ChEBI" id="CHEBI:57957"/>
        <dbReference type="ChEBI" id="CHEBI:78847"/>
        <dbReference type="EC" id="3.6.1.54"/>
    </reaction>
</comment>
<feature type="binding site" evidence="10">
    <location>
        <position position="195"/>
    </location>
    <ligand>
        <name>substrate</name>
    </ligand>
</feature>
<evidence type="ECO:0000256" key="9">
    <source>
        <dbReference type="ARBA" id="ARBA00023211"/>
    </source>
</evidence>
<comment type="subcellular location">
    <subcellularLocation>
        <location evidence="10">Cell inner membrane</location>
        <topology evidence="10">Peripheral membrane protein</topology>
        <orientation evidence="10">Cytoplasmic side</orientation>
    </subcellularLocation>
</comment>
<feature type="binding site" evidence="10">
    <location>
        <position position="160"/>
    </location>
    <ligand>
        <name>substrate</name>
    </ligand>
</feature>
<dbReference type="EMBL" id="BAAAEU010000001">
    <property type="protein sequence ID" value="GAA0705824.1"/>
    <property type="molecule type" value="Genomic_DNA"/>
</dbReference>
<feature type="binding site" evidence="10">
    <location>
        <position position="79"/>
    </location>
    <ligand>
        <name>Mn(2+)</name>
        <dbReference type="ChEBI" id="CHEBI:29035"/>
        <label>2</label>
    </ligand>
</feature>
<keyword evidence="3 10" id="KW-0997">Cell inner membrane</keyword>